<dbReference type="EMBL" id="BART01042176">
    <property type="protein sequence ID" value="GAH21077.1"/>
    <property type="molecule type" value="Genomic_DNA"/>
</dbReference>
<evidence type="ECO:0000313" key="2">
    <source>
        <dbReference type="EMBL" id="GAH21077.1"/>
    </source>
</evidence>
<evidence type="ECO:0000256" key="1">
    <source>
        <dbReference type="SAM" id="Phobius"/>
    </source>
</evidence>
<organism evidence="2">
    <name type="scientific">marine sediment metagenome</name>
    <dbReference type="NCBI Taxonomy" id="412755"/>
    <lineage>
        <taxon>unclassified sequences</taxon>
        <taxon>metagenomes</taxon>
        <taxon>ecological metagenomes</taxon>
    </lineage>
</organism>
<accession>X1DLL1</accession>
<sequence length="39" mass="4322">KIAIGINILALSFTSVLCSYYIYLIVYSSVFVLVIPLLV</sequence>
<protein>
    <submittedName>
        <fullName evidence="2">Uncharacterized protein</fullName>
    </submittedName>
</protein>
<gene>
    <name evidence="2" type="ORF">S01H4_67248</name>
</gene>
<name>X1DLL1_9ZZZZ</name>
<keyword evidence="1" id="KW-0472">Membrane</keyword>
<dbReference type="AlphaFoldDB" id="X1DLL1"/>
<feature type="non-terminal residue" evidence="2">
    <location>
        <position position="1"/>
    </location>
</feature>
<keyword evidence="1" id="KW-0812">Transmembrane</keyword>
<feature type="non-terminal residue" evidence="2">
    <location>
        <position position="39"/>
    </location>
</feature>
<reference evidence="2" key="1">
    <citation type="journal article" date="2014" name="Front. Microbiol.">
        <title>High frequency of phylogenetically diverse reductive dehalogenase-homologous genes in deep subseafloor sedimentary metagenomes.</title>
        <authorList>
            <person name="Kawai M."/>
            <person name="Futagami T."/>
            <person name="Toyoda A."/>
            <person name="Takaki Y."/>
            <person name="Nishi S."/>
            <person name="Hori S."/>
            <person name="Arai W."/>
            <person name="Tsubouchi T."/>
            <person name="Morono Y."/>
            <person name="Uchiyama I."/>
            <person name="Ito T."/>
            <person name="Fujiyama A."/>
            <person name="Inagaki F."/>
            <person name="Takami H."/>
        </authorList>
    </citation>
    <scope>NUCLEOTIDE SEQUENCE</scope>
    <source>
        <strain evidence="2">Expedition CK06-06</strain>
    </source>
</reference>
<proteinExistence type="predicted"/>
<keyword evidence="1" id="KW-1133">Transmembrane helix</keyword>
<comment type="caution">
    <text evidence="2">The sequence shown here is derived from an EMBL/GenBank/DDBJ whole genome shotgun (WGS) entry which is preliminary data.</text>
</comment>
<feature type="transmembrane region" description="Helical" evidence="1">
    <location>
        <begin position="20"/>
        <end position="38"/>
    </location>
</feature>